<evidence type="ECO:0000313" key="3">
    <source>
        <dbReference type="EMBL" id="HFM96543.1"/>
    </source>
</evidence>
<name>A0A7C3KBV5_9CYAN</name>
<gene>
    <name evidence="3" type="ORF">ENR64_02015</name>
</gene>
<accession>A0A7C3KBV5</accession>
<dbReference type="EMBL" id="DSRU01000029">
    <property type="protein sequence ID" value="HFM96543.1"/>
    <property type="molecule type" value="Genomic_DNA"/>
</dbReference>
<protein>
    <submittedName>
        <fullName evidence="3">Relaxase/mobilization nuclease</fullName>
    </submittedName>
</protein>
<feature type="domain" description="MobA/VirD2-like nuclease" evidence="2">
    <location>
        <begin position="21"/>
        <end position="142"/>
    </location>
</feature>
<organism evidence="3">
    <name type="scientific">Oscillatoriales cyanobacterium SpSt-418</name>
    <dbReference type="NCBI Taxonomy" id="2282169"/>
    <lineage>
        <taxon>Bacteria</taxon>
        <taxon>Bacillati</taxon>
        <taxon>Cyanobacteriota</taxon>
        <taxon>Cyanophyceae</taxon>
        <taxon>Oscillatoriophycideae</taxon>
        <taxon>Oscillatoriales</taxon>
    </lineage>
</organism>
<feature type="compositionally biased region" description="Basic residues" evidence="1">
    <location>
        <begin position="295"/>
        <end position="305"/>
    </location>
</feature>
<comment type="caution">
    <text evidence="3">The sequence shown here is derived from an EMBL/GenBank/DDBJ whole genome shotgun (WGS) entry which is preliminary data.</text>
</comment>
<feature type="region of interest" description="Disordered" evidence="1">
    <location>
        <begin position="268"/>
        <end position="312"/>
    </location>
</feature>
<dbReference type="AlphaFoldDB" id="A0A7C3KBV5"/>
<dbReference type="InterPro" id="IPR005094">
    <property type="entry name" value="Endonuclease_MobA/VirD2"/>
</dbReference>
<dbReference type="Pfam" id="PF03432">
    <property type="entry name" value="Relaxase"/>
    <property type="match status" value="1"/>
</dbReference>
<reference evidence="3" key="1">
    <citation type="journal article" date="2020" name="mSystems">
        <title>Genome- and Community-Level Interaction Insights into Carbon Utilization and Element Cycling Functions of Hydrothermarchaeota in Hydrothermal Sediment.</title>
        <authorList>
            <person name="Zhou Z."/>
            <person name="Liu Y."/>
            <person name="Xu W."/>
            <person name="Pan J."/>
            <person name="Luo Z.H."/>
            <person name="Li M."/>
        </authorList>
    </citation>
    <scope>NUCLEOTIDE SEQUENCE [LARGE SCALE GENOMIC DNA]</scope>
    <source>
        <strain evidence="3">SpSt-418</strain>
    </source>
</reference>
<proteinExistence type="predicted"/>
<evidence type="ECO:0000256" key="1">
    <source>
        <dbReference type="SAM" id="MobiDB-lite"/>
    </source>
</evidence>
<sequence>MIGKQIKGRSFSKLLNYLFGKDGASLIGSNMEETTPRGLAAEFRFCRQLNPRVSRSVYHASLSLPYTEHLENDTWHDIAQKYLQAMGFDMNQYVVVRHSDRDHDHAHIVASRIRLDGTTVSDSWDYRRSEAAIRQLEQDYGLRSLHSNQEKISRSPTTGEQRLLARTGEESIRVQLQRSLDQATQSPVTMPQLIEQLQQNGISIRICDHQPGELKGISYELNGIAFSGTHLGKAYTFKGLQRYRGVNYDSHRDAELIKKLVEQPVNSSTTSEIDADSLVQVSNIKENQRDDNAAKHHQKSKLPKQRQRELEL</sequence>
<evidence type="ECO:0000259" key="2">
    <source>
        <dbReference type="Pfam" id="PF03432"/>
    </source>
</evidence>